<dbReference type="AlphaFoldDB" id="B7FZ52"/>
<proteinExistence type="predicted"/>
<evidence type="ECO:0000256" key="5">
    <source>
        <dbReference type="ARBA" id="ARBA00022927"/>
    </source>
</evidence>
<dbReference type="Proteomes" id="UP000000759">
    <property type="component" value="Chromosome 8"/>
</dbReference>
<dbReference type="Gene3D" id="1.25.10.10">
    <property type="entry name" value="Leucine-rich Repeat Variant"/>
    <property type="match status" value="1"/>
</dbReference>
<keyword evidence="7" id="KW-1185">Reference proteome</keyword>
<comment type="subcellular location">
    <subcellularLocation>
        <location evidence="1">Cytoplasm</location>
    </subcellularLocation>
</comment>
<reference evidence="7" key="2">
    <citation type="submission" date="2008-08" db="EMBL/GenBank/DDBJ databases">
        <authorList>
            <consortium name="Diatom Consortium"/>
            <person name="Grigoriev I."/>
            <person name="Grimwood J."/>
            <person name="Kuo A."/>
            <person name="Otillar R.P."/>
            <person name="Salamov A."/>
            <person name="Detter J.C."/>
            <person name="Lindquist E."/>
            <person name="Shapiro H."/>
            <person name="Lucas S."/>
            <person name="Glavina del Rio T."/>
            <person name="Pitluck S."/>
            <person name="Rokhsar D."/>
            <person name="Bowler C."/>
        </authorList>
    </citation>
    <scope>GENOME REANNOTATION</scope>
    <source>
        <strain evidence="7">CCAP 1055/1</strain>
    </source>
</reference>
<dbReference type="PaxDb" id="2850-Phatr45915"/>
<sequence>MAVLTAFPSLDATLRFFCLPYLPLYSFVCLSTINSTKHMSEFLTTDVLDALLSASHVERQAAEAVLRNWTVDQRIRALLQALTQQPSTNLPQSQAIAVREPVSRTEHHQQLLAVLLRREIQQSSHVALLHDAMEPLLQRIVTHSDSPGVSTNVVGDCVAEIVSVTAALASHDDGVRLVRRILSSVAEPASHADLSSLKLLVAVAERAPTVFAPAVADDVSTLVSTALRHAIHTGPPTASQVQHPGNVIRILTDLVVATARAHESVHSYGDSSGTTLDPNTRSSQLGRTCLVPLLETIRHVHDRDVVSKLLQALTSAAEHVPALLAGSPHTLPILVTVLSDVAHDATDTDVDLQLQAVQVLASLVEHHNVKHHRLTPQLVQAILQGTNGKHGVVQLCLHAMVHGTDDDWDDEPLVWHQYSNDNASDETAAFAQELLHTVLQALGKLALDVVLPSVERLCSSPEPTAVRAGLAALQVAVQAAPVSIQPHLPVVGRAALTWAAPTHHSFRVQFQATQLAGVLCELPGDATVRTLYGPQLLQALAVATGSPCPHVAAVASTAIVSYCRGDGITEVDAAQFVVPYLTDVLHALVHGPLSLSRTDRSQVVVVIRAVGAWPAWRKLPVPPLPPITPTSFLDAATGNPELAHLRGAALEAATIIGQALGDTHRELFVADAVNMMDWAVPYLNSGATHVPLEQLLSACARVASVLGEDYAPYAGVVLPHLMQRATAAADMEVTEGDQAGWDATQRQQVVRDDEQGTESMTIAIPGRGLAKVTVNTTRIQEKAQAVRAIYEHAVALGAAFPQSEACLDAFLELVRFPYSAEIRAVSAQTLAAIYEASCAHGEDGGMRVPATYLPLIAQGIATQIYEQDEADMDALYAMADSLSEIYYSIYRRLAKFGPVLLEKFTVGTASATVQLFMQAMVACLERRRETADILSGSPQSPLGEDEHAEYAELLRLEETLLTPLVDAVGYTLKFLRHEFLPIFEAHVLPVLGPYLSTGNDIRARLATVCLFDDCVEYCGAAAAAKFAPMLMEGALLGMNDASNGQDEELLRAAIYGIAQIARYAPSSVLAPHAHSLVQHLATISSQPKDEADNVAIHENAVSTLASLVLIGNAPFRGSAFVKPETALHIFLANLPLREDADEAKICHSGLCDLVERNTIDVTETCQELIRIIGEILVYVDDEEDLASPETLLRSVGILFRMQKEVHGDAMQRAFASIPDEAQAAINNAMQQHSRQFNCVVTP</sequence>
<dbReference type="GeneID" id="7201004"/>
<dbReference type="SUPFAM" id="SSF48371">
    <property type="entry name" value="ARM repeat"/>
    <property type="match status" value="2"/>
</dbReference>
<keyword evidence="3" id="KW-0963">Cytoplasm</keyword>
<organism evidence="6 7">
    <name type="scientific">Phaeodactylum tricornutum (strain CCAP 1055/1)</name>
    <dbReference type="NCBI Taxonomy" id="556484"/>
    <lineage>
        <taxon>Eukaryota</taxon>
        <taxon>Sar</taxon>
        <taxon>Stramenopiles</taxon>
        <taxon>Ochrophyta</taxon>
        <taxon>Bacillariophyta</taxon>
        <taxon>Bacillariophyceae</taxon>
        <taxon>Bacillariophycidae</taxon>
        <taxon>Naviculales</taxon>
        <taxon>Phaeodactylaceae</taxon>
        <taxon>Phaeodactylum</taxon>
    </lineage>
</organism>
<reference evidence="6 7" key="1">
    <citation type="journal article" date="2008" name="Nature">
        <title>The Phaeodactylum genome reveals the evolutionary history of diatom genomes.</title>
        <authorList>
            <person name="Bowler C."/>
            <person name="Allen A.E."/>
            <person name="Badger J.H."/>
            <person name="Grimwood J."/>
            <person name="Jabbari K."/>
            <person name="Kuo A."/>
            <person name="Maheswari U."/>
            <person name="Martens C."/>
            <person name="Maumus F."/>
            <person name="Otillar R.P."/>
            <person name="Rayko E."/>
            <person name="Salamov A."/>
            <person name="Vandepoele K."/>
            <person name="Beszteri B."/>
            <person name="Gruber A."/>
            <person name="Heijde M."/>
            <person name="Katinka M."/>
            <person name="Mock T."/>
            <person name="Valentin K."/>
            <person name="Verret F."/>
            <person name="Berges J.A."/>
            <person name="Brownlee C."/>
            <person name="Cadoret J.P."/>
            <person name="Chiovitti A."/>
            <person name="Choi C.J."/>
            <person name="Coesel S."/>
            <person name="De Martino A."/>
            <person name="Detter J.C."/>
            <person name="Durkin C."/>
            <person name="Falciatore A."/>
            <person name="Fournet J."/>
            <person name="Haruta M."/>
            <person name="Huysman M.J."/>
            <person name="Jenkins B.D."/>
            <person name="Jiroutova K."/>
            <person name="Jorgensen R.E."/>
            <person name="Joubert Y."/>
            <person name="Kaplan A."/>
            <person name="Kroger N."/>
            <person name="Kroth P.G."/>
            <person name="La Roche J."/>
            <person name="Lindquist E."/>
            <person name="Lommer M."/>
            <person name="Martin-Jezequel V."/>
            <person name="Lopez P.J."/>
            <person name="Lucas S."/>
            <person name="Mangogna M."/>
            <person name="McGinnis K."/>
            <person name="Medlin L.K."/>
            <person name="Montsant A."/>
            <person name="Oudot-Le Secq M.P."/>
            <person name="Napoli C."/>
            <person name="Obornik M."/>
            <person name="Parker M.S."/>
            <person name="Petit J.L."/>
            <person name="Porcel B.M."/>
            <person name="Poulsen N."/>
            <person name="Robison M."/>
            <person name="Rychlewski L."/>
            <person name="Rynearson T.A."/>
            <person name="Schmutz J."/>
            <person name="Shapiro H."/>
            <person name="Siaut M."/>
            <person name="Stanley M."/>
            <person name="Sussman M.R."/>
            <person name="Taylor A.R."/>
            <person name="Vardi A."/>
            <person name="von Dassow P."/>
            <person name="Vyverman W."/>
            <person name="Willis A."/>
            <person name="Wyrwicz L.S."/>
            <person name="Rokhsar D.S."/>
            <person name="Weissenbach J."/>
            <person name="Armbrust E.V."/>
            <person name="Green B.R."/>
            <person name="Van de Peer Y."/>
            <person name="Grigoriev I.V."/>
        </authorList>
    </citation>
    <scope>NUCLEOTIDE SEQUENCE [LARGE SCALE GENOMIC DNA]</scope>
    <source>
        <strain evidence="6 7">CCAP 1055/1</strain>
    </source>
</reference>
<dbReference type="OMA" id="CSGNFFK"/>
<dbReference type="EMBL" id="CM000611">
    <property type="protein sequence ID" value="EEC48279.1"/>
    <property type="molecule type" value="Genomic_DNA"/>
</dbReference>
<evidence type="ECO:0000256" key="3">
    <source>
        <dbReference type="ARBA" id="ARBA00022490"/>
    </source>
</evidence>
<dbReference type="InterPro" id="IPR016024">
    <property type="entry name" value="ARM-type_fold"/>
</dbReference>
<dbReference type="OrthoDB" id="543373at2759"/>
<dbReference type="eggNOG" id="KOG2171">
    <property type="taxonomic scope" value="Eukaryota"/>
</dbReference>
<dbReference type="HOGENOM" id="CLU_266637_0_0_1"/>
<evidence type="ECO:0000256" key="1">
    <source>
        <dbReference type="ARBA" id="ARBA00004496"/>
    </source>
</evidence>
<keyword evidence="2" id="KW-0813">Transport</keyword>
<dbReference type="InParanoid" id="B7FZ52"/>
<dbReference type="InterPro" id="IPR011989">
    <property type="entry name" value="ARM-like"/>
</dbReference>
<evidence type="ECO:0000313" key="7">
    <source>
        <dbReference type="Proteomes" id="UP000000759"/>
    </source>
</evidence>
<dbReference type="FunCoup" id="B7FZ52">
    <property type="interactions" value="453"/>
</dbReference>
<keyword evidence="5" id="KW-0653">Protein transport</keyword>
<evidence type="ECO:0000313" key="6">
    <source>
        <dbReference type="EMBL" id="EEC48279.1"/>
    </source>
</evidence>
<accession>B7FZ52</accession>
<dbReference type="STRING" id="556484.B7FZ52"/>
<dbReference type="GO" id="GO:0005737">
    <property type="term" value="C:cytoplasm"/>
    <property type="evidence" value="ECO:0007669"/>
    <property type="project" value="UniProtKB-SubCell"/>
</dbReference>
<dbReference type="KEGG" id="pti:PHATRDRAFT_45915"/>
<gene>
    <name evidence="6" type="ORF">PHATRDRAFT_45915</name>
</gene>
<protein>
    <submittedName>
        <fullName evidence="6">Uncharacterized protein</fullName>
    </submittedName>
</protein>
<keyword evidence="4" id="KW-0677">Repeat</keyword>
<evidence type="ECO:0000256" key="2">
    <source>
        <dbReference type="ARBA" id="ARBA00022448"/>
    </source>
</evidence>
<dbReference type="PANTHER" id="PTHR10527">
    <property type="entry name" value="IMPORTIN BETA"/>
    <property type="match status" value="1"/>
</dbReference>
<dbReference type="InterPro" id="IPR040122">
    <property type="entry name" value="Importin_beta"/>
</dbReference>
<name>B7FZ52_PHATC</name>
<dbReference type="RefSeq" id="XP_002180088.1">
    <property type="nucleotide sequence ID" value="XM_002180052.1"/>
</dbReference>
<dbReference type="GO" id="GO:0006606">
    <property type="term" value="P:protein import into nucleus"/>
    <property type="evidence" value="ECO:0007669"/>
    <property type="project" value="InterPro"/>
</dbReference>
<evidence type="ECO:0000256" key="4">
    <source>
        <dbReference type="ARBA" id="ARBA00022737"/>
    </source>
</evidence>